<gene>
    <name evidence="10" type="ORF">JT362_24675</name>
</gene>
<dbReference type="InterPro" id="IPR000209">
    <property type="entry name" value="Peptidase_S8/S53_dom"/>
</dbReference>
<feature type="active site" description="Charge relay system" evidence="5">
    <location>
        <position position="188"/>
    </location>
</feature>
<evidence type="ECO:0000256" key="3">
    <source>
        <dbReference type="ARBA" id="ARBA00022801"/>
    </source>
</evidence>
<keyword evidence="3 5" id="KW-0378">Hydrolase</keyword>
<evidence type="ECO:0000256" key="7">
    <source>
        <dbReference type="SAM" id="MobiDB-lite"/>
    </source>
</evidence>
<dbReference type="PANTHER" id="PTHR43806:SF11">
    <property type="entry name" value="CEREVISIN-RELATED"/>
    <property type="match status" value="1"/>
</dbReference>
<keyword evidence="2 5" id="KW-0645">Protease</keyword>
<feature type="domain" description="Peptidase S8/S53" evidence="9">
    <location>
        <begin position="179"/>
        <end position="427"/>
    </location>
</feature>
<name>A0ABT2JEL6_9PSEU</name>
<dbReference type="InterPro" id="IPR023827">
    <property type="entry name" value="Peptidase_S8_Asp-AS"/>
</dbReference>
<dbReference type="SUPFAM" id="SSF52743">
    <property type="entry name" value="Subtilisin-like"/>
    <property type="match status" value="1"/>
</dbReference>
<dbReference type="PRINTS" id="PR00723">
    <property type="entry name" value="SUBTILISIN"/>
</dbReference>
<evidence type="ECO:0000256" key="8">
    <source>
        <dbReference type="SAM" id="SignalP"/>
    </source>
</evidence>
<dbReference type="PANTHER" id="PTHR43806">
    <property type="entry name" value="PEPTIDASE S8"/>
    <property type="match status" value="1"/>
</dbReference>
<comment type="similarity">
    <text evidence="1 5 6">Belongs to the peptidase S8 family.</text>
</comment>
<dbReference type="InterPro" id="IPR015500">
    <property type="entry name" value="Peptidase_S8_subtilisin-rel"/>
</dbReference>
<feature type="active site" description="Charge relay system" evidence="5">
    <location>
        <position position="380"/>
    </location>
</feature>
<protein>
    <submittedName>
        <fullName evidence="10">S8 family serine peptidase</fullName>
    </submittedName>
</protein>
<dbReference type="EMBL" id="JAFFZE010000017">
    <property type="protein sequence ID" value="MCT2586319.1"/>
    <property type="molecule type" value="Genomic_DNA"/>
</dbReference>
<dbReference type="Pfam" id="PF00082">
    <property type="entry name" value="Peptidase_S8"/>
    <property type="match status" value="1"/>
</dbReference>
<feature type="signal peptide" evidence="8">
    <location>
        <begin position="1"/>
        <end position="25"/>
    </location>
</feature>
<dbReference type="PROSITE" id="PS00137">
    <property type="entry name" value="SUBTILASE_HIS"/>
    <property type="match status" value="1"/>
</dbReference>
<feature type="active site" description="Charge relay system" evidence="5">
    <location>
        <position position="220"/>
    </location>
</feature>
<comment type="caution">
    <text evidence="10">The sequence shown here is derived from an EMBL/GenBank/DDBJ whole genome shotgun (WGS) entry which is preliminary data.</text>
</comment>
<dbReference type="Proteomes" id="UP001156441">
    <property type="component" value="Unassembled WGS sequence"/>
</dbReference>
<dbReference type="PROSITE" id="PS00138">
    <property type="entry name" value="SUBTILASE_SER"/>
    <property type="match status" value="1"/>
</dbReference>
<dbReference type="PROSITE" id="PS51892">
    <property type="entry name" value="SUBTILASE"/>
    <property type="match status" value="1"/>
</dbReference>
<evidence type="ECO:0000256" key="5">
    <source>
        <dbReference type="PROSITE-ProRule" id="PRU01240"/>
    </source>
</evidence>
<evidence type="ECO:0000313" key="11">
    <source>
        <dbReference type="Proteomes" id="UP001156441"/>
    </source>
</evidence>
<keyword evidence="4 5" id="KW-0720">Serine protease</keyword>
<feature type="chain" id="PRO_5045839287" evidence="8">
    <location>
        <begin position="26"/>
        <end position="1021"/>
    </location>
</feature>
<evidence type="ECO:0000256" key="4">
    <source>
        <dbReference type="ARBA" id="ARBA00022825"/>
    </source>
</evidence>
<dbReference type="InterPro" id="IPR036852">
    <property type="entry name" value="Peptidase_S8/S53_dom_sf"/>
</dbReference>
<dbReference type="RefSeq" id="WP_260194115.1">
    <property type="nucleotide sequence ID" value="NZ_JAFFZE010000017.1"/>
</dbReference>
<evidence type="ECO:0000256" key="1">
    <source>
        <dbReference type="ARBA" id="ARBA00011073"/>
    </source>
</evidence>
<evidence type="ECO:0000313" key="10">
    <source>
        <dbReference type="EMBL" id="MCT2586319.1"/>
    </source>
</evidence>
<evidence type="ECO:0000256" key="2">
    <source>
        <dbReference type="ARBA" id="ARBA00022670"/>
    </source>
</evidence>
<dbReference type="InterPro" id="IPR023828">
    <property type="entry name" value="Peptidase_S8_Ser-AS"/>
</dbReference>
<dbReference type="PROSITE" id="PS00136">
    <property type="entry name" value="SUBTILASE_ASP"/>
    <property type="match status" value="1"/>
</dbReference>
<dbReference type="InterPro" id="IPR050131">
    <property type="entry name" value="Peptidase_S8_subtilisin-like"/>
</dbReference>
<feature type="region of interest" description="Disordered" evidence="7">
    <location>
        <begin position="777"/>
        <end position="801"/>
    </location>
</feature>
<dbReference type="InterPro" id="IPR022398">
    <property type="entry name" value="Peptidase_S8_His-AS"/>
</dbReference>
<evidence type="ECO:0000259" key="9">
    <source>
        <dbReference type="Pfam" id="PF00082"/>
    </source>
</evidence>
<evidence type="ECO:0000256" key="6">
    <source>
        <dbReference type="RuleBase" id="RU003355"/>
    </source>
</evidence>
<keyword evidence="11" id="KW-1185">Reference proteome</keyword>
<dbReference type="Gene3D" id="3.40.50.200">
    <property type="entry name" value="Peptidase S8/S53 domain"/>
    <property type="match status" value="1"/>
</dbReference>
<reference evidence="10 11" key="1">
    <citation type="submission" date="2021-02" db="EMBL/GenBank/DDBJ databases">
        <title>Actinophytocola xerophila sp. nov., isolated from soil of cotton cropping field.</title>
        <authorList>
            <person name="Huang R."/>
            <person name="Chen X."/>
            <person name="Ge X."/>
            <person name="Liu W."/>
        </authorList>
    </citation>
    <scope>NUCLEOTIDE SEQUENCE [LARGE SCALE GENOMIC DNA]</scope>
    <source>
        <strain evidence="10 11">S1-96</strain>
    </source>
</reference>
<keyword evidence="8" id="KW-0732">Signal</keyword>
<accession>A0ABT2JEL6</accession>
<organism evidence="10 11">
    <name type="scientific">Actinophytocola gossypii</name>
    <dbReference type="NCBI Taxonomy" id="2812003"/>
    <lineage>
        <taxon>Bacteria</taxon>
        <taxon>Bacillati</taxon>
        <taxon>Actinomycetota</taxon>
        <taxon>Actinomycetes</taxon>
        <taxon>Pseudonocardiales</taxon>
        <taxon>Pseudonocardiaceae</taxon>
    </lineage>
</organism>
<proteinExistence type="inferred from homology"/>
<sequence length="1021" mass="106337">MSVRLTAVVVAALVAGGIVALPAAAAPPPGESVALVTGDRVVLDADGSVVDIEPAPGREEVPFRTFRTDGHTHVVPDDAVRLLAADRLDPRLFDVTLLREPHYAARDTLPLIVDGRVSGATVTRRLPGLTAVDVDRDGDDWRALTTAGTVWLDGHRRASLDESVPRIGAPAAWEAGLTGDGVTVAVLDTGVDQNHPDLAGRELAEANFSEAPDNVDRYGHGTHVASTIAGVGEPYRGVAPGVRLLDGKVLDDSGWGSDSALIAGMHWAAEQGARIVNLSLGVEDTPGVDPVEATVDALSAEHGILFVAAAGNSYRPRTIGSPASADSALAVSAVDADGAVADFASRGPGLDNVVKPEITAPGVAITAAVPGGHDTLSGTSMATPHVTGAAALLAERHPEWTGQRLRAALTGSAVPTSAASVFEQGSGRVDVPAALAASVHATPATLDFGVVRYPHDEPVTRTLTYHNDGPADVSLDLAVDATGLSLGADRVLVPAGGQASVDVTAAPGSTSTTVTAMSGAVSVRTPVGVVWEPESYDLTINVIGLDGLPADDYDVLRMGFGEDGFEFLYDPDGTITTRVPAGPAPLKATVRGPGSTRDHLVNLLGLTVTEDTTVTLDARTAQPVEITLPEEASPDGFDVGYAVYRPDLAWNYHSVLYPGPATVAVAHAGPVVPGDRVTTWLSGGWGDGRYHLAWFRHGGSHTGLRETVRQKDLATVRTRLVAHAPGATGSVLVLPAPVGGLNRVFPASLTMGAPSEDFDLPAEFVTRVNREAAWTTALRQDTPDGGATSARSPERWFRPGTHRQVLGHPVLGPALPPTPYRAPGASRTGDWIEVDVPLFGDAAGNAGYSTHDSARTALYRDDVLIGERPVPGTGSFEVPPEPGTYRLTTSASRSGFALSTRVSAAWTFRSAHVPGGDWRRVPLSVIGFRPAVSESGEAPVGRFAVPVVVTGPSGEPVRPRRLTVEVSYDDGATWRTVPVTGHQVARLHHPADAESVSLRARAVNRDGTTVEQTVVRAYLLG</sequence>